<feature type="transmembrane region" description="Helical" evidence="2">
    <location>
        <begin position="705"/>
        <end position="724"/>
    </location>
</feature>
<dbReference type="OrthoDB" id="9983574at2"/>
<keyword evidence="3" id="KW-0732">Signal</keyword>
<evidence type="ECO:0000313" key="7">
    <source>
        <dbReference type="Proteomes" id="UP000292859"/>
    </source>
</evidence>
<name>A0A238WE58_9RHOB</name>
<keyword evidence="2" id="KW-0472">Membrane</keyword>
<dbReference type="Proteomes" id="UP000198409">
    <property type="component" value="Unassembled WGS sequence"/>
</dbReference>
<dbReference type="EMBL" id="SIRL01000004">
    <property type="protein sequence ID" value="TBN50904.1"/>
    <property type="molecule type" value="Genomic_DNA"/>
</dbReference>
<feature type="transmembrane region" description="Helical" evidence="2">
    <location>
        <begin position="273"/>
        <end position="292"/>
    </location>
</feature>
<keyword evidence="7" id="KW-1185">Reference proteome</keyword>
<reference evidence="6" key="2">
    <citation type="submission" date="2017-06" db="EMBL/GenBank/DDBJ databases">
        <authorList>
            <person name="Varghese N."/>
            <person name="Submissions S."/>
        </authorList>
    </citation>
    <scope>NUCLEOTIDE SEQUENCE [LARGE SCALE GENOMIC DNA]</scope>
    <source>
        <strain evidence="6">DSM 26170</strain>
    </source>
</reference>
<evidence type="ECO:0000313" key="4">
    <source>
        <dbReference type="EMBL" id="SNR44872.1"/>
    </source>
</evidence>
<keyword evidence="2" id="KW-1133">Transmembrane helix</keyword>
<evidence type="ECO:0000313" key="6">
    <source>
        <dbReference type="Proteomes" id="UP000198409"/>
    </source>
</evidence>
<reference evidence="5 7" key="3">
    <citation type="submission" date="2019-02" db="EMBL/GenBank/DDBJ databases">
        <authorList>
            <person name="Zhang G."/>
        </authorList>
    </citation>
    <scope>NUCLEOTIDE SEQUENCE [LARGE SCALE GENOMIC DNA]</scope>
    <source>
        <strain evidence="5 7">CMB17</strain>
    </source>
</reference>
<dbReference type="EMBL" id="FZNM01000004">
    <property type="protein sequence ID" value="SNR44872.1"/>
    <property type="molecule type" value="Genomic_DNA"/>
</dbReference>
<dbReference type="Proteomes" id="UP000292859">
    <property type="component" value="Unassembled WGS sequence"/>
</dbReference>
<feature type="region of interest" description="Disordered" evidence="1">
    <location>
        <begin position="21"/>
        <end position="41"/>
    </location>
</feature>
<keyword evidence="2" id="KW-0812">Transmembrane</keyword>
<feature type="compositionally biased region" description="Low complexity" evidence="1">
    <location>
        <begin position="21"/>
        <end position="35"/>
    </location>
</feature>
<dbReference type="RefSeq" id="WP_089387728.1">
    <property type="nucleotide sequence ID" value="NZ_FZNM01000004.1"/>
</dbReference>
<sequence>MSCIRLLVVLCLVVAAGPAGAQPTGVQTGPQTTRPATQADASPALRALSEGTLPIVACPEDPDRGCVEVLFDGPQPPVSCWTLPPFGTAVVRVEAGPAQPVADGSTTRRMTIRFNPLREVPPATPATLHFGFARPGAPLACDQTLVVQRPPGVLDLPGELNLGTIHVDLWGRVSGSALRRALFPAAGQPPVGPITLSSGTDLHAAGRRGSPVPIRMDLPADAVVTANRFAEMTVAAGSTSAFPALGPLSGQALLTAPQLVQPLALTILADSRIGWITVLATLVAGIGAGALVHRRILPRQALARARLDAERSAIAADRLRDRERDDALVKSLDGIIGKQRDAIRAATDPAAIAKAMAQLDTEVTARLQKADTQRQALVAAVAPARAALRTLPAVSELPEAELDAWSDVLDTAQALIDDGEIARPDGLLKNDIPPRQRAAMQALADFAGGAGAALRELDRWTRDPAKKAFAPLQAVAPQFDLPADPVPVDTLIALRDAQHALRRAVAANRPAIAALLRDLARGAGHAQFPNAAQRTDAILTDLDRRPVAALTELAVLVRDYDDYAKAKGGASFEALADFKGGLERGPAAPAPVEADGIPPEEPPLAIDTEPRLPAAGQDVTIRLLGLGADRTARIWTPLGAARIAPGGDPVLTVRPPHPGPLLVETVTGDAQGRVLSRQSLTLTIRPAADHAIPALTAEVRRSDNAAVAAAAVIALLSGAAVFSVVPLTSWWGLLAPLLWGFFVNLNLPAAIEGLQARRDAVFKTLNIS</sequence>
<protein>
    <submittedName>
        <fullName evidence="4">Uncharacterized protein</fullName>
    </submittedName>
</protein>
<evidence type="ECO:0000256" key="2">
    <source>
        <dbReference type="SAM" id="Phobius"/>
    </source>
</evidence>
<evidence type="ECO:0000256" key="3">
    <source>
        <dbReference type="SAM" id="SignalP"/>
    </source>
</evidence>
<feature type="chain" id="PRO_5013122328" evidence="3">
    <location>
        <begin position="22"/>
        <end position="768"/>
    </location>
</feature>
<reference evidence="4" key="1">
    <citation type="submission" date="2017-06" db="EMBL/GenBank/DDBJ databases">
        <authorList>
            <person name="Kim H.J."/>
            <person name="Triplett B.A."/>
        </authorList>
    </citation>
    <scope>NUCLEOTIDE SEQUENCE [LARGE SCALE GENOMIC DNA]</scope>
    <source>
        <strain evidence="4">DSM 26170</strain>
    </source>
</reference>
<evidence type="ECO:0000313" key="5">
    <source>
        <dbReference type="EMBL" id="TBN50904.1"/>
    </source>
</evidence>
<feature type="transmembrane region" description="Helical" evidence="2">
    <location>
        <begin position="730"/>
        <end position="751"/>
    </location>
</feature>
<feature type="signal peptide" evidence="3">
    <location>
        <begin position="1"/>
        <end position="21"/>
    </location>
</feature>
<gene>
    <name evidence="5" type="ORF">EYF88_08310</name>
    <name evidence="4" type="ORF">SAMN06265378_104119</name>
</gene>
<evidence type="ECO:0000256" key="1">
    <source>
        <dbReference type="SAM" id="MobiDB-lite"/>
    </source>
</evidence>
<organism evidence="4 6">
    <name type="scientific">Paracoccus sediminis</name>
    <dbReference type="NCBI Taxonomy" id="1214787"/>
    <lineage>
        <taxon>Bacteria</taxon>
        <taxon>Pseudomonadati</taxon>
        <taxon>Pseudomonadota</taxon>
        <taxon>Alphaproteobacteria</taxon>
        <taxon>Rhodobacterales</taxon>
        <taxon>Paracoccaceae</taxon>
        <taxon>Paracoccus</taxon>
    </lineage>
</organism>
<proteinExistence type="predicted"/>
<dbReference type="AlphaFoldDB" id="A0A238WE58"/>
<accession>A0A238WE58</accession>